<feature type="region of interest" description="Disordered" evidence="1">
    <location>
        <begin position="1"/>
        <end position="61"/>
    </location>
</feature>
<dbReference type="AlphaFoldDB" id="A0AAV9GL48"/>
<evidence type="ECO:0008006" key="4">
    <source>
        <dbReference type="Google" id="ProtNLM"/>
    </source>
</evidence>
<evidence type="ECO:0000313" key="3">
    <source>
        <dbReference type="Proteomes" id="UP001321760"/>
    </source>
</evidence>
<dbReference type="Proteomes" id="UP001321760">
    <property type="component" value="Unassembled WGS sequence"/>
</dbReference>
<protein>
    <recommendedName>
        <fullName evidence="4">Granulins domain-containing protein</fullName>
    </recommendedName>
</protein>
<organism evidence="2 3">
    <name type="scientific">Podospora aff. communis PSN243</name>
    <dbReference type="NCBI Taxonomy" id="3040156"/>
    <lineage>
        <taxon>Eukaryota</taxon>
        <taxon>Fungi</taxon>
        <taxon>Dikarya</taxon>
        <taxon>Ascomycota</taxon>
        <taxon>Pezizomycotina</taxon>
        <taxon>Sordariomycetes</taxon>
        <taxon>Sordariomycetidae</taxon>
        <taxon>Sordariales</taxon>
        <taxon>Podosporaceae</taxon>
        <taxon>Podospora</taxon>
    </lineage>
</organism>
<sequence>MSTNTDTKHYTPLLTAEPPPAPLEPAFLPPAHSPSHSQEEQQHQQYSSPPPMSANPDQLKWDQMEDTPGCCFADSGGCCFASHGACCFSDHGGCCFSDHEGCCFSDNKGCCFGRDQGVCFNGCGGNPFRTRGRVERVWRLGRSG</sequence>
<keyword evidence="3" id="KW-1185">Reference proteome</keyword>
<dbReference type="EMBL" id="MU865936">
    <property type="protein sequence ID" value="KAK4449539.1"/>
    <property type="molecule type" value="Genomic_DNA"/>
</dbReference>
<reference evidence="2" key="2">
    <citation type="submission" date="2023-05" db="EMBL/GenBank/DDBJ databases">
        <authorList>
            <consortium name="Lawrence Berkeley National Laboratory"/>
            <person name="Steindorff A."/>
            <person name="Hensen N."/>
            <person name="Bonometti L."/>
            <person name="Westerberg I."/>
            <person name="Brannstrom I.O."/>
            <person name="Guillou S."/>
            <person name="Cros-Aarteil S."/>
            <person name="Calhoun S."/>
            <person name="Haridas S."/>
            <person name="Kuo A."/>
            <person name="Mondo S."/>
            <person name="Pangilinan J."/>
            <person name="Riley R."/>
            <person name="Labutti K."/>
            <person name="Andreopoulos B."/>
            <person name="Lipzen A."/>
            <person name="Chen C."/>
            <person name="Yanf M."/>
            <person name="Daum C."/>
            <person name="Ng V."/>
            <person name="Clum A."/>
            <person name="Ohm R."/>
            <person name="Martin F."/>
            <person name="Silar P."/>
            <person name="Natvig D."/>
            <person name="Lalanne C."/>
            <person name="Gautier V."/>
            <person name="Ament-Velasquez S.L."/>
            <person name="Kruys A."/>
            <person name="Hutchinson M.I."/>
            <person name="Powell A.J."/>
            <person name="Barry K."/>
            <person name="Miller A.N."/>
            <person name="Grigoriev I.V."/>
            <person name="Debuchy R."/>
            <person name="Gladieux P."/>
            <person name="Thoren M.H."/>
            <person name="Johannesson H."/>
        </authorList>
    </citation>
    <scope>NUCLEOTIDE SEQUENCE</scope>
    <source>
        <strain evidence="2">PSN243</strain>
    </source>
</reference>
<evidence type="ECO:0000256" key="1">
    <source>
        <dbReference type="SAM" id="MobiDB-lite"/>
    </source>
</evidence>
<accession>A0AAV9GL48</accession>
<feature type="compositionally biased region" description="Pro residues" evidence="1">
    <location>
        <begin position="17"/>
        <end position="32"/>
    </location>
</feature>
<reference evidence="2" key="1">
    <citation type="journal article" date="2023" name="Mol. Phylogenet. Evol.">
        <title>Genome-scale phylogeny and comparative genomics of the fungal order Sordariales.</title>
        <authorList>
            <person name="Hensen N."/>
            <person name="Bonometti L."/>
            <person name="Westerberg I."/>
            <person name="Brannstrom I.O."/>
            <person name="Guillou S."/>
            <person name="Cros-Aarteil S."/>
            <person name="Calhoun S."/>
            <person name="Haridas S."/>
            <person name="Kuo A."/>
            <person name="Mondo S."/>
            <person name="Pangilinan J."/>
            <person name="Riley R."/>
            <person name="LaButti K."/>
            <person name="Andreopoulos B."/>
            <person name="Lipzen A."/>
            <person name="Chen C."/>
            <person name="Yan M."/>
            <person name="Daum C."/>
            <person name="Ng V."/>
            <person name="Clum A."/>
            <person name="Steindorff A."/>
            <person name="Ohm R.A."/>
            <person name="Martin F."/>
            <person name="Silar P."/>
            <person name="Natvig D.O."/>
            <person name="Lalanne C."/>
            <person name="Gautier V."/>
            <person name="Ament-Velasquez S.L."/>
            <person name="Kruys A."/>
            <person name="Hutchinson M.I."/>
            <person name="Powell A.J."/>
            <person name="Barry K."/>
            <person name="Miller A.N."/>
            <person name="Grigoriev I.V."/>
            <person name="Debuchy R."/>
            <person name="Gladieux P."/>
            <person name="Hiltunen Thoren M."/>
            <person name="Johannesson H."/>
        </authorList>
    </citation>
    <scope>NUCLEOTIDE SEQUENCE</scope>
    <source>
        <strain evidence="2">PSN243</strain>
    </source>
</reference>
<gene>
    <name evidence="2" type="ORF">QBC34DRAFT_85962</name>
</gene>
<comment type="caution">
    <text evidence="2">The sequence shown here is derived from an EMBL/GenBank/DDBJ whole genome shotgun (WGS) entry which is preliminary data.</text>
</comment>
<name>A0AAV9GL48_9PEZI</name>
<proteinExistence type="predicted"/>
<evidence type="ECO:0000313" key="2">
    <source>
        <dbReference type="EMBL" id="KAK4449539.1"/>
    </source>
</evidence>